<feature type="region of interest" description="Disordered" evidence="5">
    <location>
        <begin position="857"/>
        <end position="908"/>
    </location>
</feature>
<dbReference type="GO" id="GO:0003729">
    <property type="term" value="F:mRNA binding"/>
    <property type="evidence" value="ECO:0007669"/>
    <property type="project" value="TreeGrafter"/>
</dbReference>
<feature type="compositionally biased region" description="Basic and acidic residues" evidence="5">
    <location>
        <begin position="619"/>
        <end position="631"/>
    </location>
</feature>
<evidence type="ECO:0000256" key="3">
    <source>
        <dbReference type="ARBA" id="ARBA00023242"/>
    </source>
</evidence>
<feature type="region of interest" description="Disordered" evidence="5">
    <location>
        <begin position="592"/>
        <end position="635"/>
    </location>
</feature>
<dbReference type="InterPro" id="IPR008847">
    <property type="entry name" value="Suf"/>
</dbReference>
<comment type="function">
    <text evidence="1 4">Component of the cleavage factor IA (CFIA) complex, which is involved in the endonucleolytic cleavage during polyadenylation-dependent pre-mRNA 3'-end formation.</text>
</comment>
<dbReference type="SUPFAM" id="SSF48452">
    <property type="entry name" value="TPR-like"/>
    <property type="match status" value="2"/>
</dbReference>
<evidence type="ECO:0000313" key="7">
    <source>
        <dbReference type="EMBL" id="TIA73292.1"/>
    </source>
</evidence>
<comment type="subcellular location">
    <subcellularLocation>
        <location evidence="4">Nucleus</location>
    </subcellularLocation>
    <subcellularLocation>
        <location evidence="4">Cytoplasm</location>
    </subcellularLocation>
    <text evidence="4">Nucleus and/or cytoplasm.</text>
</comment>
<dbReference type="Proteomes" id="UP000304947">
    <property type="component" value="Unassembled WGS sequence"/>
</dbReference>
<feature type="domain" description="Suppressor of forked" evidence="6">
    <location>
        <begin position="200"/>
        <end position="815"/>
    </location>
</feature>
<reference evidence="7 8" key="1">
    <citation type="submission" date="2018-10" db="EMBL/GenBank/DDBJ databases">
        <title>Fifty Aureobasidium pullulans genomes reveal a recombining polyextremotolerant generalist.</title>
        <authorList>
            <person name="Gostincar C."/>
            <person name="Turk M."/>
            <person name="Zajc J."/>
            <person name="Gunde-Cimerman N."/>
        </authorList>
    </citation>
    <scope>NUCLEOTIDE SEQUENCE [LARGE SCALE GENOMIC DNA]</scope>
    <source>
        <strain evidence="7 8">EXF-3380</strain>
    </source>
</reference>
<feature type="compositionally biased region" description="Acidic residues" evidence="5">
    <location>
        <begin position="31"/>
        <end position="55"/>
    </location>
</feature>
<gene>
    <name evidence="7" type="ORF">D6C83_00721</name>
</gene>
<evidence type="ECO:0000256" key="4">
    <source>
        <dbReference type="RuleBase" id="RU369035"/>
    </source>
</evidence>
<dbReference type="SMART" id="SM00386">
    <property type="entry name" value="HAT"/>
    <property type="match status" value="5"/>
</dbReference>
<keyword evidence="2" id="KW-0677">Repeat</keyword>
<comment type="caution">
    <text evidence="7">The sequence shown here is derived from an EMBL/GenBank/DDBJ whole genome shotgun (WGS) entry which is preliminary data.</text>
</comment>
<keyword evidence="4" id="KW-0507">mRNA processing</keyword>
<dbReference type="Pfam" id="PF05843">
    <property type="entry name" value="Suf"/>
    <property type="match status" value="1"/>
</dbReference>
<feature type="region of interest" description="Disordered" evidence="5">
    <location>
        <begin position="160"/>
        <end position="199"/>
    </location>
</feature>
<dbReference type="InterPro" id="IPR003107">
    <property type="entry name" value="HAT"/>
</dbReference>
<keyword evidence="4" id="KW-0963">Cytoplasm</keyword>
<dbReference type="PANTHER" id="PTHR19980">
    <property type="entry name" value="RNA CLEAVAGE STIMULATION FACTOR"/>
    <property type="match status" value="1"/>
</dbReference>
<dbReference type="GO" id="GO:0180010">
    <property type="term" value="P:co-transcriptional mRNA 3'-end processing, cleavage and polyadenylation pathway"/>
    <property type="evidence" value="ECO:0007669"/>
    <property type="project" value="UniProtKB-UniRule"/>
</dbReference>
<evidence type="ECO:0000259" key="6">
    <source>
        <dbReference type="Pfam" id="PF05843"/>
    </source>
</evidence>
<accession>A0A4T0F9T5</accession>
<organism evidence="7 8">
    <name type="scientific">Aureobasidium pullulans</name>
    <name type="common">Black yeast</name>
    <name type="synonym">Pullularia pullulans</name>
    <dbReference type="NCBI Taxonomy" id="5580"/>
    <lineage>
        <taxon>Eukaryota</taxon>
        <taxon>Fungi</taxon>
        <taxon>Dikarya</taxon>
        <taxon>Ascomycota</taxon>
        <taxon>Pezizomycotina</taxon>
        <taxon>Dothideomycetes</taxon>
        <taxon>Dothideomycetidae</taxon>
        <taxon>Dothideales</taxon>
        <taxon>Saccotheciaceae</taxon>
        <taxon>Aureobasidium</taxon>
    </lineage>
</organism>
<feature type="region of interest" description="Disordered" evidence="5">
    <location>
        <begin position="17"/>
        <end position="137"/>
    </location>
</feature>
<evidence type="ECO:0000256" key="5">
    <source>
        <dbReference type="SAM" id="MobiDB-lite"/>
    </source>
</evidence>
<dbReference type="EMBL" id="QZBU01000101">
    <property type="protein sequence ID" value="TIA73292.1"/>
    <property type="molecule type" value="Genomic_DNA"/>
</dbReference>
<dbReference type="InterPro" id="IPR011990">
    <property type="entry name" value="TPR-like_helical_dom_sf"/>
</dbReference>
<evidence type="ECO:0000313" key="8">
    <source>
        <dbReference type="Proteomes" id="UP000304947"/>
    </source>
</evidence>
<protein>
    <recommendedName>
        <fullName evidence="4">mRNA 3'-end-processing protein RNA14</fullName>
    </recommendedName>
</protein>
<dbReference type="Gene3D" id="1.25.40.1040">
    <property type="match status" value="2"/>
</dbReference>
<name>A0A4T0F9T5_AURPU</name>
<sequence>MADMSAEAAFLASMAGSEYDPASYDPAAQDPAEDQDQDQDQDQEEEEEEDDEDYDPSSFMPDQPQPSATPQPAAVQSQPPSQIPSRTASRMSDATAAQKPKTIGGFIEEDDDEDDEEQEQGTGTNGSLAQTPVQQQQNVQAVYNPPPTDVLEQDHAPSAIPTQGASVQGQALPQSNAPVPSAQISSSSSAALSKPRLPQDRVGQLEDRIADDPKGDVDAWLDLIALHRSKNKLDDARNVYDRFFEVFPTAADQWVAYAQMEQDQDDFIRLENIFNMALLKNYNVQLWGIYLDYIRRRNNVMTDTTGQARQTITQAYDFALNLIGSDKDSGSMWQDYINFIKSGPGNPGGNGWQDAQKMDTLRKAYQRAITVPMQATTSLWKEYDSFEMGLNKMTGRKFLQEKSPAYMTARTSYNILQKITQDLKRRPVPTLPPAPGCDGDDEYQQQVTIWQNWIDWEKEDPLVLKEEDIKAYRDRVLYVYRQATMALRFWPQIWYDAAEFCFDNEMETEANDFLAQGAAANPESCLLAFTRADRIEQSMPVEDGEESLVRRGDAVKEPYDNCLNALYALIDKIKAREPKAIAQIKEYYESLPPLSREPTPEARDEDDDDQTNRPAANSREAEEKRQVDEVQKNTAGQVRTVSKTLSFVWIALMRAMRRIQGKGKPDAAVGGLRNVFALARKRGRITSDVYVATALIEYHCYKDPAATKIFERGMKLFPEDELFAMEYLKHLIATNDVTNARAVFETTVSKLSAKPENIPRTKPLYLFIHEYESNYGELAQITKLEKRMADLFPEDPSLVRFGHRFRIPTFDPCTVLTIISPNAQTRPKGADFAMPSTEAEPVPNPAVLSAAAGYVQSPKRPLDNADSDAEQPARKLARGESPLKGAAGRRQQQRQRAEGYGSQVVVPPPKPLPRDITLLLSMIPNASTYPAQARLNAESMVALIRSIDPNRAMMQGGGYGGGYNYGR</sequence>
<dbReference type="PANTHER" id="PTHR19980:SF0">
    <property type="entry name" value="CLEAVAGE STIMULATION FACTOR SUBUNIT 3"/>
    <property type="match status" value="1"/>
</dbReference>
<dbReference type="AlphaFoldDB" id="A0A4T0F9T5"/>
<evidence type="ECO:0000256" key="2">
    <source>
        <dbReference type="ARBA" id="ARBA00022737"/>
    </source>
</evidence>
<proteinExistence type="predicted"/>
<evidence type="ECO:0000256" key="1">
    <source>
        <dbReference type="ARBA" id="ARBA00002863"/>
    </source>
</evidence>
<feature type="compositionally biased region" description="Acidic residues" evidence="5">
    <location>
        <begin position="107"/>
        <end position="119"/>
    </location>
</feature>
<feature type="compositionally biased region" description="Low complexity" evidence="5">
    <location>
        <begin position="181"/>
        <end position="193"/>
    </location>
</feature>
<feature type="compositionally biased region" description="Low complexity" evidence="5">
    <location>
        <begin position="70"/>
        <end position="85"/>
    </location>
</feature>
<dbReference type="InterPro" id="IPR045243">
    <property type="entry name" value="Rna14-like"/>
</dbReference>
<dbReference type="GO" id="GO:0005634">
    <property type="term" value="C:nucleus"/>
    <property type="evidence" value="ECO:0007669"/>
    <property type="project" value="UniProtKB-SubCell"/>
</dbReference>
<dbReference type="GO" id="GO:0005737">
    <property type="term" value="C:cytoplasm"/>
    <property type="evidence" value="ECO:0007669"/>
    <property type="project" value="UniProtKB-SubCell"/>
</dbReference>
<feature type="compositionally biased region" description="Polar residues" evidence="5">
    <location>
        <begin position="160"/>
        <end position="178"/>
    </location>
</feature>
<keyword evidence="3 4" id="KW-0539">Nucleus</keyword>